<gene>
    <name evidence="4" type="ORF">J2S23_002100</name>
</gene>
<sequence>MKRLTDLKWFDILIVTMVMFGEATILAVIGYQDLLNQTTTAENAVAFTTQDNYNSLLLQGFLLSLAFLYLWVRRFDFKRWNIKVTLEGMGKAALIFISVAFLMDVFFIVTHPIAVSLPFPMPLSEVLNHVEFSSVLYALLNGFYEEIFFLGICQSVSQKDSKWVLPFSFFIRFIFHIYQGMVPAIGIGLVFGGYLYTLYQKSTDKNLFPFFIAHAIADVFGLGLLYYFL</sequence>
<proteinExistence type="inferred from homology"/>
<protein>
    <recommendedName>
        <fullName evidence="3">CAAX prenyl protease 2/Lysostaphin resistance protein A-like domain-containing protein</fullName>
    </recommendedName>
</protein>
<dbReference type="InterPro" id="IPR003675">
    <property type="entry name" value="Rce1/LyrA-like_dom"/>
</dbReference>
<reference evidence="4 5" key="1">
    <citation type="submission" date="2023-07" db="EMBL/GenBank/DDBJ databases">
        <title>Genomic Encyclopedia of Type Strains, Phase IV (KMG-IV): sequencing the most valuable type-strain genomes for metagenomic binning, comparative biology and taxonomic classification.</title>
        <authorList>
            <person name="Goeker M."/>
        </authorList>
    </citation>
    <scope>NUCLEOTIDE SEQUENCE [LARGE SCALE GENOMIC DNA]</scope>
    <source>
        <strain evidence="4 5">DSM 105143</strain>
    </source>
</reference>
<evidence type="ECO:0000259" key="3">
    <source>
        <dbReference type="Pfam" id="PF02517"/>
    </source>
</evidence>
<feature type="transmembrane region" description="Helical" evidence="2">
    <location>
        <begin position="93"/>
        <end position="114"/>
    </location>
</feature>
<feature type="transmembrane region" description="Helical" evidence="2">
    <location>
        <begin position="173"/>
        <end position="196"/>
    </location>
</feature>
<name>A0ABT9YU61_9STRE</name>
<evidence type="ECO:0000313" key="5">
    <source>
        <dbReference type="Proteomes" id="UP001223079"/>
    </source>
</evidence>
<feature type="transmembrane region" description="Helical" evidence="2">
    <location>
        <begin position="134"/>
        <end position="152"/>
    </location>
</feature>
<keyword evidence="5" id="KW-1185">Reference proteome</keyword>
<comment type="caution">
    <text evidence="4">The sequence shown here is derived from an EMBL/GenBank/DDBJ whole genome shotgun (WGS) entry which is preliminary data.</text>
</comment>
<organism evidence="4 5">
    <name type="scientific">Streptococcus moroccensis</name>
    <dbReference type="NCBI Taxonomy" id="1451356"/>
    <lineage>
        <taxon>Bacteria</taxon>
        <taxon>Bacillati</taxon>
        <taxon>Bacillota</taxon>
        <taxon>Bacilli</taxon>
        <taxon>Lactobacillales</taxon>
        <taxon>Streptococcaceae</taxon>
        <taxon>Streptococcus</taxon>
    </lineage>
</organism>
<keyword evidence="2" id="KW-1133">Transmembrane helix</keyword>
<feature type="domain" description="CAAX prenyl protease 2/Lysostaphin resistance protein A-like" evidence="3">
    <location>
        <begin position="134"/>
        <end position="219"/>
    </location>
</feature>
<evidence type="ECO:0000256" key="1">
    <source>
        <dbReference type="ARBA" id="ARBA00009067"/>
    </source>
</evidence>
<keyword evidence="2" id="KW-0812">Transmembrane</keyword>
<keyword evidence="2" id="KW-0472">Membrane</keyword>
<evidence type="ECO:0000313" key="4">
    <source>
        <dbReference type="EMBL" id="MDQ0223523.1"/>
    </source>
</evidence>
<feature type="transmembrane region" description="Helical" evidence="2">
    <location>
        <begin position="208"/>
        <end position="228"/>
    </location>
</feature>
<comment type="similarity">
    <text evidence="1">Belongs to the UPF0177 family.</text>
</comment>
<dbReference type="Proteomes" id="UP001223079">
    <property type="component" value="Unassembled WGS sequence"/>
</dbReference>
<dbReference type="EMBL" id="JAUSTM010000033">
    <property type="protein sequence ID" value="MDQ0223523.1"/>
    <property type="molecule type" value="Genomic_DNA"/>
</dbReference>
<feature type="transmembrane region" description="Helical" evidence="2">
    <location>
        <begin position="52"/>
        <end position="72"/>
    </location>
</feature>
<evidence type="ECO:0000256" key="2">
    <source>
        <dbReference type="SAM" id="Phobius"/>
    </source>
</evidence>
<dbReference type="Pfam" id="PF02517">
    <property type="entry name" value="Rce1-like"/>
    <property type="match status" value="1"/>
</dbReference>
<feature type="transmembrane region" description="Helical" evidence="2">
    <location>
        <begin position="12"/>
        <end position="32"/>
    </location>
</feature>
<accession>A0ABT9YU61</accession>
<dbReference type="RefSeq" id="WP_307122664.1">
    <property type="nucleotide sequence ID" value="NZ_JAUSTM010000033.1"/>
</dbReference>